<dbReference type="InterPro" id="IPR009387">
    <property type="entry name" value="HigB-2"/>
</dbReference>
<protein>
    <recommendedName>
        <fullName evidence="3">Addiction module toxin RelE</fullName>
    </recommendedName>
</protein>
<accession>A0A0J6C9M9</accession>
<comment type="caution">
    <text evidence="1">The sequence shown here is derived from an EMBL/GenBank/DDBJ whole genome shotgun (WGS) entry which is preliminary data.</text>
</comment>
<dbReference type="Pfam" id="PF06296">
    <property type="entry name" value="RelE"/>
    <property type="match status" value="1"/>
</dbReference>
<dbReference type="AlphaFoldDB" id="A0A0J6C9M9"/>
<evidence type="ECO:0008006" key="3">
    <source>
        <dbReference type="Google" id="ProtNLM"/>
    </source>
</evidence>
<dbReference type="PATRIC" id="fig|328812.4.peg.3822"/>
<reference evidence="1 2" key="1">
    <citation type="submission" date="2015-06" db="EMBL/GenBank/DDBJ databases">
        <title>Draft Genome Sequence of Parabacteroides goldsteinii with Putative Novel Metallo-Beta-Lactamases Isolated from a Blood Culture from a Human Patient.</title>
        <authorList>
            <person name="Krogh T.J."/>
            <person name="Agergaard C.N."/>
            <person name="Moller-Jensen J."/>
            <person name="Justesen U.S."/>
        </authorList>
    </citation>
    <scope>NUCLEOTIDE SEQUENCE [LARGE SCALE GENOMIC DNA]</scope>
    <source>
        <strain evidence="1 2">910340</strain>
    </source>
</reference>
<dbReference type="EMBL" id="LFJV01000048">
    <property type="protein sequence ID" value="KMM32906.1"/>
    <property type="molecule type" value="Genomic_DNA"/>
</dbReference>
<organism evidence="1 2">
    <name type="scientific">Parabacteroides goldsteinii</name>
    <dbReference type="NCBI Taxonomy" id="328812"/>
    <lineage>
        <taxon>Bacteria</taxon>
        <taxon>Pseudomonadati</taxon>
        <taxon>Bacteroidota</taxon>
        <taxon>Bacteroidia</taxon>
        <taxon>Bacteroidales</taxon>
        <taxon>Tannerellaceae</taxon>
        <taxon>Parabacteroides</taxon>
    </lineage>
</organism>
<evidence type="ECO:0000313" key="1">
    <source>
        <dbReference type="EMBL" id="KMM32906.1"/>
    </source>
</evidence>
<evidence type="ECO:0000313" key="2">
    <source>
        <dbReference type="Proteomes" id="UP000036166"/>
    </source>
</evidence>
<sequence length="83" mass="9235">MIEMRTDLGDGIHKVRVAISSKNKGKSGGARIITDITAILSLEKGVITLLYIYDKSERGNISDKEIDELKKILKEIPSNNSYK</sequence>
<dbReference type="Proteomes" id="UP000036166">
    <property type="component" value="Unassembled WGS sequence"/>
</dbReference>
<name>A0A0J6C9M9_9BACT</name>
<dbReference type="RefSeq" id="WP_010802496.1">
    <property type="nucleotide sequence ID" value="NZ_CAJSYT010000001.1"/>
</dbReference>
<proteinExistence type="predicted"/>
<gene>
    <name evidence="1" type="ORF">ACM15_14940</name>
</gene>